<accession>A0A0M0EG49</accession>
<dbReference type="Proteomes" id="UP000037566">
    <property type="component" value="Unassembled WGS sequence"/>
</dbReference>
<dbReference type="AlphaFoldDB" id="A0A0M0EG49"/>
<proteinExistence type="predicted"/>
<dbReference type="PATRIC" id="fig|33995.3.peg.2584"/>
<gene>
    <name evidence="1" type="ORF">KOEU_23170</name>
</gene>
<dbReference type="OrthoDB" id="543755at2"/>
<keyword evidence="2" id="KW-1185">Reference proteome</keyword>
<sequence>MTLAPRPCLLRMPPFHRAVPVIAVPVSPITPATTAEIDELRRRIVTDRTGGSFWAAPAVCARPVLVCAGAGYDRARMRILARLLKRLVAIRPAIDLLLVAPGAYGAAARVARHYGIAHLHEPVDPHDLLDDVQEVHELGQGEIGDLAALRGLTVMRYANPDRSNRVEGQTVARRLIEDWRYYDPYTGQRTTIGRILMLQALWRRTIEANRQIGACVGMSLWKRERIAAFFSVPPTHPPFLRRAGDAVRRCAPHGKAIVTWATRMPPGLMTEARKARVPIWRVEDGFIRSVGLGSGLQVPASIFVDQRGIYYDPSEPSDLEYILATASFDAELKARASALIDHVVRKGISKYGRSDRYHDQIWHERAKGRRALLVPGQVSDDLSVKKGGGGIRGNLELLQAVRQHNPDAFIIYRPHPDVTAGHRAGHLSDDVILTYADQVSTGGSITDMMVDVDEIHTLTSLAGFEGLMRQRRVVTYGCPFYAGWGLTTDMGKIPVERRDRVLMLEELVAGALILYPRYIDPLTHIPCEVETVIDRFEDMRAWQPTMLMRIRAVQGRMKAILSR</sequence>
<comment type="caution">
    <text evidence="1">The sequence shown here is derived from an EMBL/GenBank/DDBJ whole genome shotgun (WGS) entry which is preliminary data.</text>
</comment>
<organism evidence="1 2">
    <name type="scientific">Komagataeibacter europaeus</name>
    <name type="common">Gluconacetobacter europaeus</name>
    <dbReference type="NCBI Taxonomy" id="33995"/>
    <lineage>
        <taxon>Bacteria</taxon>
        <taxon>Pseudomonadati</taxon>
        <taxon>Pseudomonadota</taxon>
        <taxon>Alphaproteobacteria</taxon>
        <taxon>Acetobacterales</taxon>
        <taxon>Acetobacteraceae</taxon>
        <taxon>Komagataeibacter</taxon>
    </lineage>
</organism>
<dbReference type="InterPro" id="IPR007833">
    <property type="entry name" value="Capsule_polysaccharide_synth"/>
</dbReference>
<dbReference type="CDD" id="cd16439">
    <property type="entry name" value="beta_Kdo_transferase_KpsC_2"/>
    <property type="match status" value="1"/>
</dbReference>
<protein>
    <submittedName>
        <fullName evidence="1">Capsule polysaccharide biosynthesis protein</fullName>
    </submittedName>
</protein>
<dbReference type="Pfam" id="PF05159">
    <property type="entry name" value="Capsule_synth"/>
    <property type="match status" value="2"/>
</dbReference>
<dbReference type="GO" id="GO:0000271">
    <property type="term" value="P:polysaccharide biosynthetic process"/>
    <property type="evidence" value="ECO:0007669"/>
    <property type="project" value="InterPro"/>
</dbReference>
<dbReference type="GO" id="GO:0015774">
    <property type="term" value="P:polysaccharide transport"/>
    <property type="evidence" value="ECO:0007669"/>
    <property type="project" value="InterPro"/>
</dbReference>
<evidence type="ECO:0000313" key="2">
    <source>
        <dbReference type="Proteomes" id="UP000037566"/>
    </source>
</evidence>
<name>A0A0M0EG49_KOMEU</name>
<dbReference type="EMBL" id="LHUQ01000013">
    <property type="protein sequence ID" value="KON64247.1"/>
    <property type="molecule type" value="Genomic_DNA"/>
</dbReference>
<dbReference type="STRING" id="33995.KOEU_23170"/>
<evidence type="ECO:0000313" key="1">
    <source>
        <dbReference type="EMBL" id="KON64247.1"/>
    </source>
</evidence>
<reference evidence="1" key="1">
    <citation type="submission" date="2015-08" db="EMBL/GenBank/DDBJ databases">
        <title>Draft genome sequence of Komagataeibacter europaeus CECT 8546 a cellulose producer strain from vinegar produced by the traditional method.</title>
        <authorList>
            <person name="Poehlein A."/>
            <person name="Valera M.J."/>
            <person name="Haack F.S."/>
            <person name="Mas A."/>
            <person name="Daniel R."/>
            <person name="Streit W.R."/>
            <person name="Mateo E."/>
        </authorList>
    </citation>
    <scope>NUCLEOTIDE SEQUENCE [LARGE SCALE GENOMIC DNA]</scope>
    <source>
        <strain evidence="1">CECT 8546</strain>
    </source>
</reference>